<dbReference type="OrthoDB" id="771136at2759"/>
<feature type="transmembrane region" description="Helical" evidence="9">
    <location>
        <begin position="503"/>
        <end position="522"/>
    </location>
</feature>
<keyword evidence="9" id="KW-0812">Transmembrane</keyword>
<evidence type="ECO:0000313" key="12">
    <source>
        <dbReference type="EMBL" id="EJT73481.1"/>
    </source>
</evidence>
<keyword evidence="9" id="KW-0472">Membrane</keyword>
<dbReference type="PANTHER" id="PTHR47966:SF65">
    <property type="entry name" value="ASPARTIC-TYPE ENDOPEPTIDASE"/>
    <property type="match status" value="1"/>
</dbReference>
<sequence length="523" mass="54539">MKPSVGAAAAVALWGPAAVVSASVVSMDIVRSNPEEQEGLSKRSTFVESLANNITGGAYYIDVKVGTPGTPARMVLDTGSSDAWIVSQEANLCTSRTLQMVHGDTCATTYDSAKSTSYALEQADGFSIRYLDGSQAKGDYIKDDFTIGGTTIRSMQMGLAKETVRGTGILGVGFSTHVAAPEQYPNIMDELVRQGLIPAKAYSLWLNDRRSPSGRILFGGVDTAKFIGALGVLPLIPDVSTGKITSFTVNLASMSIAFSNKTISEVPTRNASGVPALLDSGTTLSYLPAGMAEKVFRTTGAHTDTRAAGTGLTFVDCKQLDSERGLNMFFSFRGPGVNGGAEETTTIRVPVHEMVLDVIRGALEHLVPGNMPFAPRDTCLLGIQSTAGFASVASDLARSEWTLLGDTFLRSAYVVYDLDHKQVGLAQANLNATDSKVTELSNSTTAGLPRLSGVASQLSATPGPTILTTVTGTDGKPTVTVTDAASESNGAWRARGGGSGGDMLAVIAVSGLFALLGGAFMAF</sequence>
<feature type="active site" evidence="6">
    <location>
        <position position="279"/>
    </location>
</feature>
<evidence type="ECO:0000256" key="7">
    <source>
        <dbReference type="PIRSR" id="PIRSR601461-2"/>
    </source>
</evidence>
<keyword evidence="4 8" id="KW-0064">Aspartyl protease</keyword>
<dbReference type="InterPro" id="IPR033876">
    <property type="entry name" value="SAP-like"/>
</dbReference>
<dbReference type="eggNOG" id="KOG1339">
    <property type="taxonomic scope" value="Eukaryota"/>
</dbReference>
<dbReference type="STRING" id="644352.J3P9Z5"/>
<keyword evidence="2 8" id="KW-0645">Protease</keyword>
<keyword evidence="3 10" id="KW-0732">Signal</keyword>
<dbReference type="Pfam" id="PF00026">
    <property type="entry name" value="Asp"/>
    <property type="match status" value="1"/>
</dbReference>
<reference evidence="14" key="1">
    <citation type="submission" date="2010-07" db="EMBL/GenBank/DDBJ databases">
        <title>The genome sequence of Gaeumannomyces graminis var. tritici strain R3-111a-1.</title>
        <authorList>
            <consortium name="The Broad Institute Genome Sequencing Platform"/>
            <person name="Ma L.-J."/>
            <person name="Dead R."/>
            <person name="Young S."/>
            <person name="Zeng Q."/>
            <person name="Koehrsen M."/>
            <person name="Alvarado L."/>
            <person name="Berlin A."/>
            <person name="Chapman S.B."/>
            <person name="Chen Z."/>
            <person name="Freedman E."/>
            <person name="Gellesch M."/>
            <person name="Goldberg J."/>
            <person name="Griggs A."/>
            <person name="Gujja S."/>
            <person name="Heilman E.R."/>
            <person name="Heiman D."/>
            <person name="Hepburn T."/>
            <person name="Howarth C."/>
            <person name="Jen D."/>
            <person name="Larson L."/>
            <person name="Mehta T."/>
            <person name="Neiman D."/>
            <person name="Pearson M."/>
            <person name="Roberts A."/>
            <person name="Saif S."/>
            <person name="Shea T."/>
            <person name="Shenoy N."/>
            <person name="Sisk P."/>
            <person name="Stolte C."/>
            <person name="Sykes S."/>
            <person name="Walk T."/>
            <person name="White J."/>
            <person name="Yandava C."/>
            <person name="Haas B."/>
            <person name="Nusbaum C."/>
            <person name="Birren B."/>
        </authorList>
    </citation>
    <scope>NUCLEOTIDE SEQUENCE [LARGE SCALE GENOMIC DNA]</scope>
    <source>
        <strain evidence="14">R3-111a-1</strain>
    </source>
</reference>
<reference evidence="13" key="4">
    <citation type="journal article" date="2015" name="G3 (Bethesda)">
        <title>Genome sequences of three phytopathogenic species of the Magnaporthaceae family of fungi.</title>
        <authorList>
            <person name="Okagaki L.H."/>
            <person name="Nunes C.C."/>
            <person name="Sailsbery J."/>
            <person name="Clay B."/>
            <person name="Brown D."/>
            <person name="John T."/>
            <person name="Oh Y."/>
            <person name="Young N."/>
            <person name="Fitzgerald M."/>
            <person name="Haas B.J."/>
            <person name="Zeng Q."/>
            <person name="Young S."/>
            <person name="Adiconis X."/>
            <person name="Fan L."/>
            <person name="Levin J.Z."/>
            <person name="Mitchell T.K."/>
            <person name="Okubara P.A."/>
            <person name="Farman M.L."/>
            <person name="Kohn L.M."/>
            <person name="Birren B."/>
            <person name="Ma L.-J."/>
            <person name="Dean R.A."/>
        </authorList>
    </citation>
    <scope>NUCLEOTIDE SEQUENCE</scope>
    <source>
        <strain evidence="13">R3-111a-1</strain>
    </source>
</reference>
<dbReference type="PROSITE" id="PS51767">
    <property type="entry name" value="PEPTIDASE_A1"/>
    <property type="match status" value="1"/>
</dbReference>
<dbReference type="InterPro" id="IPR021109">
    <property type="entry name" value="Peptidase_aspartic_dom_sf"/>
</dbReference>
<accession>J3P9Z5</accession>
<dbReference type="VEuPathDB" id="FungiDB:GGTG_10319"/>
<reference evidence="12" key="3">
    <citation type="submission" date="2010-09" db="EMBL/GenBank/DDBJ databases">
        <title>Annotation of Gaeumannomyces graminis var. tritici R3-111a-1.</title>
        <authorList>
            <consortium name="The Broad Institute Genome Sequencing Platform"/>
            <person name="Ma L.-J."/>
            <person name="Dead R."/>
            <person name="Young S.K."/>
            <person name="Zeng Q."/>
            <person name="Gargeya S."/>
            <person name="Fitzgerald M."/>
            <person name="Haas B."/>
            <person name="Abouelleil A."/>
            <person name="Alvarado L."/>
            <person name="Arachchi H.M."/>
            <person name="Berlin A."/>
            <person name="Brown A."/>
            <person name="Chapman S.B."/>
            <person name="Chen Z."/>
            <person name="Dunbar C."/>
            <person name="Freedman E."/>
            <person name="Gearin G."/>
            <person name="Gellesch M."/>
            <person name="Goldberg J."/>
            <person name="Griggs A."/>
            <person name="Gujja S."/>
            <person name="Heiman D."/>
            <person name="Howarth C."/>
            <person name="Larson L."/>
            <person name="Lui A."/>
            <person name="MacDonald P.J.P."/>
            <person name="Mehta T."/>
            <person name="Montmayeur A."/>
            <person name="Murphy C."/>
            <person name="Neiman D."/>
            <person name="Pearson M."/>
            <person name="Priest M."/>
            <person name="Roberts A."/>
            <person name="Saif S."/>
            <person name="Shea T."/>
            <person name="Shenoy N."/>
            <person name="Sisk P."/>
            <person name="Stolte C."/>
            <person name="Sykes S."/>
            <person name="Yandava C."/>
            <person name="Wortman J."/>
            <person name="Nusbaum C."/>
            <person name="Birren B."/>
        </authorList>
    </citation>
    <scope>NUCLEOTIDE SEQUENCE</scope>
    <source>
        <strain evidence="12">R3-111a-1</strain>
    </source>
</reference>
<dbReference type="SUPFAM" id="SSF50630">
    <property type="entry name" value="Acid proteases"/>
    <property type="match status" value="1"/>
</dbReference>
<evidence type="ECO:0000259" key="11">
    <source>
        <dbReference type="PROSITE" id="PS51767"/>
    </source>
</evidence>
<keyword evidence="5 8" id="KW-0378">Hydrolase</keyword>
<dbReference type="InterPro" id="IPR033121">
    <property type="entry name" value="PEPTIDASE_A1"/>
</dbReference>
<proteinExistence type="inferred from homology"/>
<dbReference type="InterPro" id="IPR001969">
    <property type="entry name" value="Aspartic_peptidase_AS"/>
</dbReference>
<evidence type="ECO:0000313" key="13">
    <source>
        <dbReference type="EnsemblFungi" id="EJT73481"/>
    </source>
</evidence>
<feature type="disulfide bond" evidence="7">
    <location>
        <begin position="317"/>
        <end position="379"/>
    </location>
</feature>
<dbReference type="EMBL" id="GL385399">
    <property type="protein sequence ID" value="EJT73481.1"/>
    <property type="molecule type" value="Genomic_DNA"/>
</dbReference>
<dbReference type="GeneID" id="20350777"/>
<dbReference type="RefSeq" id="XP_009226455.1">
    <property type="nucleotide sequence ID" value="XM_009228191.1"/>
</dbReference>
<evidence type="ECO:0000256" key="6">
    <source>
        <dbReference type="PIRSR" id="PIRSR601461-1"/>
    </source>
</evidence>
<dbReference type="MEROPS" id="A01.015"/>
<feature type="chain" id="PRO_5015095053" description="Peptidase A1 domain-containing protein" evidence="10">
    <location>
        <begin position="23"/>
        <end position="523"/>
    </location>
</feature>
<evidence type="ECO:0000256" key="3">
    <source>
        <dbReference type="ARBA" id="ARBA00022729"/>
    </source>
</evidence>
<gene>
    <name evidence="13" type="primary">20350777</name>
    <name evidence="12" type="ORF">GGTG_10319</name>
</gene>
<evidence type="ECO:0000256" key="10">
    <source>
        <dbReference type="SAM" id="SignalP"/>
    </source>
</evidence>
<dbReference type="PRINTS" id="PR00792">
    <property type="entry name" value="PEPSIN"/>
</dbReference>
<dbReference type="GO" id="GO:0006508">
    <property type="term" value="P:proteolysis"/>
    <property type="evidence" value="ECO:0007669"/>
    <property type="project" value="UniProtKB-KW"/>
</dbReference>
<evidence type="ECO:0000313" key="14">
    <source>
        <dbReference type="Proteomes" id="UP000006039"/>
    </source>
</evidence>
<keyword evidence="9" id="KW-1133">Transmembrane helix</keyword>
<feature type="signal peptide" evidence="10">
    <location>
        <begin position="1"/>
        <end position="22"/>
    </location>
</feature>
<reference evidence="12" key="2">
    <citation type="submission" date="2010-07" db="EMBL/GenBank/DDBJ databases">
        <authorList>
            <consortium name="The Broad Institute Genome Sequencing Platform"/>
            <consortium name="Broad Institute Genome Sequencing Center for Infectious Disease"/>
            <person name="Ma L.-J."/>
            <person name="Dead R."/>
            <person name="Young S."/>
            <person name="Zeng Q."/>
            <person name="Koehrsen M."/>
            <person name="Alvarado L."/>
            <person name="Berlin A."/>
            <person name="Chapman S.B."/>
            <person name="Chen Z."/>
            <person name="Freedman E."/>
            <person name="Gellesch M."/>
            <person name="Goldberg J."/>
            <person name="Griggs A."/>
            <person name="Gujja S."/>
            <person name="Heilman E.R."/>
            <person name="Heiman D."/>
            <person name="Hepburn T."/>
            <person name="Howarth C."/>
            <person name="Jen D."/>
            <person name="Larson L."/>
            <person name="Mehta T."/>
            <person name="Neiman D."/>
            <person name="Pearson M."/>
            <person name="Roberts A."/>
            <person name="Saif S."/>
            <person name="Shea T."/>
            <person name="Shenoy N."/>
            <person name="Sisk P."/>
            <person name="Stolte C."/>
            <person name="Sykes S."/>
            <person name="Walk T."/>
            <person name="White J."/>
            <person name="Yandava C."/>
            <person name="Haas B."/>
            <person name="Nusbaum C."/>
            <person name="Birren B."/>
        </authorList>
    </citation>
    <scope>NUCLEOTIDE SEQUENCE</scope>
    <source>
        <strain evidence="12">R3-111a-1</strain>
    </source>
</reference>
<name>J3P9Z5_GAET3</name>
<evidence type="ECO:0000256" key="1">
    <source>
        <dbReference type="ARBA" id="ARBA00007447"/>
    </source>
</evidence>
<evidence type="ECO:0000256" key="4">
    <source>
        <dbReference type="ARBA" id="ARBA00022750"/>
    </source>
</evidence>
<feature type="active site" evidence="6">
    <location>
        <position position="77"/>
    </location>
</feature>
<feature type="domain" description="Peptidase A1" evidence="11">
    <location>
        <begin position="59"/>
        <end position="426"/>
    </location>
</feature>
<dbReference type="Gene3D" id="2.40.70.10">
    <property type="entry name" value="Acid Proteases"/>
    <property type="match status" value="2"/>
</dbReference>
<keyword evidence="7" id="KW-1015">Disulfide bond</keyword>
<dbReference type="PROSITE" id="PS00141">
    <property type="entry name" value="ASP_PROTEASE"/>
    <property type="match status" value="1"/>
</dbReference>
<keyword evidence="14" id="KW-1185">Reference proteome</keyword>
<evidence type="ECO:0000256" key="5">
    <source>
        <dbReference type="ARBA" id="ARBA00022801"/>
    </source>
</evidence>
<dbReference type="EnsemblFungi" id="EJT73481">
    <property type="protein sequence ID" value="EJT73481"/>
    <property type="gene ID" value="GGTG_10319"/>
</dbReference>
<comment type="similarity">
    <text evidence="1 8">Belongs to the peptidase A1 family.</text>
</comment>
<dbReference type="InterPro" id="IPR001461">
    <property type="entry name" value="Aspartic_peptidase_A1"/>
</dbReference>
<protein>
    <recommendedName>
        <fullName evidence="11">Peptidase A1 domain-containing protein</fullName>
    </recommendedName>
</protein>
<dbReference type="HOGENOM" id="CLU_013253_9_3_1"/>
<evidence type="ECO:0000256" key="2">
    <source>
        <dbReference type="ARBA" id="ARBA00022670"/>
    </source>
</evidence>
<evidence type="ECO:0000256" key="8">
    <source>
        <dbReference type="RuleBase" id="RU000454"/>
    </source>
</evidence>
<dbReference type="GO" id="GO:0004190">
    <property type="term" value="F:aspartic-type endopeptidase activity"/>
    <property type="evidence" value="ECO:0007669"/>
    <property type="project" value="UniProtKB-KW"/>
</dbReference>
<dbReference type="CDD" id="cd05474">
    <property type="entry name" value="SAP_like"/>
    <property type="match status" value="1"/>
</dbReference>
<dbReference type="AlphaFoldDB" id="J3P9Z5"/>
<organism evidence="12">
    <name type="scientific">Gaeumannomyces tritici (strain R3-111a-1)</name>
    <name type="common">Wheat and barley take-all root rot fungus</name>
    <name type="synonym">Gaeumannomyces graminis var. tritici</name>
    <dbReference type="NCBI Taxonomy" id="644352"/>
    <lineage>
        <taxon>Eukaryota</taxon>
        <taxon>Fungi</taxon>
        <taxon>Dikarya</taxon>
        <taxon>Ascomycota</taxon>
        <taxon>Pezizomycotina</taxon>
        <taxon>Sordariomycetes</taxon>
        <taxon>Sordariomycetidae</taxon>
        <taxon>Magnaporthales</taxon>
        <taxon>Magnaporthaceae</taxon>
        <taxon>Gaeumannomyces</taxon>
    </lineage>
</organism>
<dbReference type="PANTHER" id="PTHR47966">
    <property type="entry name" value="BETA-SITE APP-CLEAVING ENZYME, ISOFORM A-RELATED"/>
    <property type="match status" value="1"/>
</dbReference>
<reference evidence="13" key="5">
    <citation type="submission" date="2018-04" db="UniProtKB">
        <authorList>
            <consortium name="EnsemblFungi"/>
        </authorList>
    </citation>
    <scope>IDENTIFICATION</scope>
    <source>
        <strain evidence="13">R3-111a-1</strain>
    </source>
</reference>
<dbReference type="Proteomes" id="UP000006039">
    <property type="component" value="Unassembled WGS sequence"/>
</dbReference>
<evidence type="ECO:0000256" key="9">
    <source>
        <dbReference type="SAM" id="Phobius"/>
    </source>
</evidence>